<proteinExistence type="inferred from homology"/>
<keyword evidence="2 4" id="KW-0560">Oxidoreductase</keyword>
<evidence type="ECO:0000256" key="3">
    <source>
        <dbReference type="PROSITE-ProRule" id="PRU01282"/>
    </source>
</evidence>
<dbReference type="PROSITE" id="PS51353">
    <property type="entry name" value="ARSC"/>
    <property type="match status" value="1"/>
</dbReference>
<dbReference type="GO" id="GO:0008794">
    <property type="term" value="F:arsenate reductase (glutaredoxin) activity"/>
    <property type="evidence" value="ECO:0007669"/>
    <property type="project" value="UniProtKB-UniRule"/>
</dbReference>
<dbReference type="OrthoDB" id="9790554at2"/>
<dbReference type="EC" id="1.20.4.1" evidence="4"/>
<name>A0A0P1EQY2_9RHOB</name>
<dbReference type="NCBIfam" id="TIGR00014">
    <property type="entry name" value="arsC"/>
    <property type="match status" value="1"/>
</dbReference>
<evidence type="ECO:0000256" key="4">
    <source>
        <dbReference type="RuleBase" id="RU362029"/>
    </source>
</evidence>
<dbReference type="CDD" id="cd03034">
    <property type="entry name" value="ArsC_ArsC"/>
    <property type="match status" value="1"/>
</dbReference>
<dbReference type="Gene3D" id="3.40.30.10">
    <property type="entry name" value="Glutaredoxin"/>
    <property type="match status" value="1"/>
</dbReference>
<accession>A0A0P1EQY2</accession>
<dbReference type="Proteomes" id="UP000050783">
    <property type="component" value="Unassembled WGS sequence"/>
</dbReference>
<protein>
    <recommendedName>
        <fullName evidence="4">Arsenate reductase</fullName>
        <ecNumber evidence="4">1.20.4.1</ecNumber>
    </recommendedName>
</protein>
<comment type="similarity">
    <text evidence="1 3 4">Belongs to the ArsC family.</text>
</comment>
<evidence type="ECO:0000256" key="2">
    <source>
        <dbReference type="ARBA" id="ARBA00023002"/>
    </source>
</evidence>
<dbReference type="EMBL" id="CYPU01000006">
    <property type="protein sequence ID" value="CUH45913.1"/>
    <property type="molecule type" value="Genomic_DNA"/>
</dbReference>
<dbReference type="AlphaFoldDB" id="A0A0P1EQY2"/>
<dbReference type="GeneID" id="55491412"/>
<evidence type="ECO:0000313" key="6">
    <source>
        <dbReference type="Proteomes" id="UP000050783"/>
    </source>
</evidence>
<dbReference type="InterPro" id="IPR036249">
    <property type="entry name" value="Thioredoxin-like_sf"/>
</dbReference>
<dbReference type="RefSeq" id="WP_058275815.1">
    <property type="nucleotide sequence ID" value="NZ_CYPU01000006.1"/>
</dbReference>
<dbReference type="SUPFAM" id="SSF52833">
    <property type="entry name" value="Thioredoxin-like"/>
    <property type="match status" value="1"/>
</dbReference>
<sequence>MIEYWHNPRCSKSRAGLALLEEKGAAVEVRKYLEDAPSADELRAVSSQLGIPAIEMMRTGEKRFKELGLTRTTPDDDLIQAMAESPILIERPLAIAGDKAAIGRPRENLLSLL</sequence>
<evidence type="ECO:0000313" key="5">
    <source>
        <dbReference type="EMBL" id="CUH45913.1"/>
    </source>
</evidence>
<dbReference type="PANTHER" id="PTHR30041">
    <property type="entry name" value="ARSENATE REDUCTASE"/>
    <property type="match status" value="1"/>
</dbReference>
<dbReference type="PANTHER" id="PTHR30041:SF4">
    <property type="entry name" value="ARSENATE REDUCTASE"/>
    <property type="match status" value="1"/>
</dbReference>
<dbReference type="InterPro" id="IPR006660">
    <property type="entry name" value="Arsenate_reductase-like"/>
</dbReference>
<dbReference type="InterPro" id="IPR006659">
    <property type="entry name" value="Arsenate_reductase"/>
</dbReference>
<gene>
    <name evidence="5" type="primary">arsC_1</name>
    <name evidence="5" type="ORF">RUA4292_00076</name>
</gene>
<organism evidence="5 6">
    <name type="scientific">Ruegeria atlantica</name>
    <dbReference type="NCBI Taxonomy" id="81569"/>
    <lineage>
        <taxon>Bacteria</taxon>
        <taxon>Pseudomonadati</taxon>
        <taxon>Pseudomonadota</taxon>
        <taxon>Alphaproteobacteria</taxon>
        <taxon>Rhodobacterales</taxon>
        <taxon>Roseobacteraceae</taxon>
        <taxon>Ruegeria</taxon>
    </lineage>
</organism>
<dbReference type="STRING" id="81569.RUM4293_03164"/>
<dbReference type="Pfam" id="PF03960">
    <property type="entry name" value="ArsC"/>
    <property type="match status" value="1"/>
</dbReference>
<comment type="catalytic activity">
    <reaction evidence="4">
        <text>[glutaredoxin]-dithiol + arsenate + glutathione + H(+) = glutathionyl-S-S-[glutaredoxin] + arsenite + H2O</text>
        <dbReference type="Rhea" id="RHEA:22016"/>
        <dbReference type="Rhea" id="RHEA-COMP:10729"/>
        <dbReference type="Rhea" id="RHEA-COMP:17668"/>
        <dbReference type="ChEBI" id="CHEBI:15377"/>
        <dbReference type="ChEBI" id="CHEBI:15378"/>
        <dbReference type="ChEBI" id="CHEBI:29242"/>
        <dbReference type="ChEBI" id="CHEBI:29950"/>
        <dbReference type="ChEBI" id="CHEBI:48597"/>
        <dbReference type="ChEBI" id="CHEBI:57925"/>
        <dbReference type="ChEBI" id="CHEBI:146199"/>
        <dbReference type="EC" id="1.20.4.1"/>
    </reaction>
</comment>
<reference evidence="5 6" key="1">
    <citation type="submission" date="2015-09" db="EMBL/GenBank/DDBJ databases">
        <authorList>
            <consortium name="Swine Surveillance"/>
        </authorList>
    </citation>
    <scope>NUCLEOTIDE SEQUENCE [LARGE SCALE GENOMIC DNA]</scope>
    <source>
        <strain evidence="5 6">CECT 4292</strain>
    </source>
</reference>
<evidence type="ECO:0000256" key="1">
    <source>
        <dbReference type="ARBA" id="ARBA00007198"/>
    </source>
</evidence>